<keyword evidence="3" id="KW-1185">Reference proteome</keyword>
<feature type="compositionally biased region" description="Basic and acidic residues" evidence="1">
    <location>
        <begin position="1333"/>
        <end position="1352"/>
    </location>
</feature>
<evidence type="ECO:0000256" key="1">
    <source>
        <dbReference type="SAM" id="MobiDB-lite"/>
    </source>
</evidence>
<reference evidence="2 3" key="1">
    <citation type="journal article" date="2012" name="BMC Genomics">
        <title>Comparative genomic analysis of human infective Trypanosoma cruzi lineages with the bat-restricted subspecies T. cruzi marinkellei.</title>
        <authorList>
            <person name="Franzen O."/>
            <person name="Talavera-Lopez C."/>
            <person name="Ochaya S."/>
            <person name="Butler C.E."/>
            <person name="Messenger L.A."/>
            <person name="Lewis M.D."/>
            <person name="Llewellyn M.S."/>
            <person name="Marinkelle C.J."/>
            <person name="Tyler K.M."/>
            <person name="Miles M.A."/>
            <person name="Andersson B."/>
        </authorList>
    </citation>
    <scope>NUCLEOTIDE SEQUENCE [LARGE SCALE GENOMIC DNA]</scope>
    <source>
        <strain evidence="2 3">B7</strain>
    </source>
</reference>
<sequence>MRNHLCAWRCLRRVDPSGITAPHACLSIAIAVRHKSLSTDVQANPNDRSGAGPALEDATNSTMRQKDMGQVLQQFLWRAKHALLMQKEKTKETECEGKEKMKKKWIDEPGTSQGLTYSQIHAADATGLFEVDWGKARRLTQKTQDGLSTSSPLEPTSEESIALLCSLLAVALKVRKGWASTEYLSSHVTMMLPPLKSAEAVVAPLGRQSRLWGELREWHLLLSCASLTFARIGRECATEKALHDSVRVFLDKLDALCLPAVKKKRTGRHIRVEEGNNTVSDGMSDTVTNTLWRVAMLCRVMEDILRCERETPNSSPHATEGGEDVKNSVKSRHLARVVKCMMCELENRVFTFRVREGPVETVEGLEALVTKSFHYCCAPEYREDRHSSAYKGALAEALLSFCGAYFKMVPFCLLTAATEAGKQEGAVVNAVEDKDCCTVTIVRTIRESWLRHQSALQLHGVIAAFWWLRLLPILLEGYSDVTAQLQVERHLYGSGHMSIRQLETVQTELVSTVSYMLYFDEKAFGERRAARTTEPAAEEDGGGGDAGTDDTSDARLRRHRGGRSLFRKKDEKEGVLLPTPAEAMRKSSRFSPRRVWEANDLSGTTASGAASGTAVNSPLFDLIVAAKDAVFQLSDLHAVEQPNRSTALEVTWLALLAARRRVERTKSTQKMSQFLKLQHTHHQKQQQQQQKQEEEEEEEGRDVVHVGRVYETKGEDESELVFPPFVATSLQHLSTALAAAVHRVYDMADTLHTRDGNIRRALGVAIVAGTQEMLLGNSFYSDAIASYWWLRSSAPVFFRGGRSHQFNLPSVLEANLMNLLVQRTRRHTNLEWLKRSINTALECLTAPAAAPYLSPVTKQWTSALILSSLRDVAYLLRNNGKVPGARKITEKEMKVVHAWARGVFSSLLSVLTADEELILLCGYASFIDALFDLHVHLGTEQQEVLEFGENSLFKRILPAVLLSLVKSAEEDSPETHAAACESVLFVLAVLSKFFSFPDLRMTAAKKNDSSDLLIGTSVYCLRHARRGGGKHASDYGLPAAQLPAVDCAQTLKSSGSMSPLFRRHSGYSYLHVLDLSNGLLPFSRVQPLYGDREGSCVSALQYYLQNGQRVDLSSSEDHKKLLEESVKCLSFMANTYISAQLLGYLVRFIEQYLRVQERLSRAPLESSSSVTANAMQRENAMASLTRVETAPLVLLDYIGYLSSAGNWTMVWLAFNLAETALKIQRKHQLATTTSMGDVATRAVLSQLRALSNPEMPRLTYALMRSILCLSDIMSESPITLLGFDRVTPLHGLLKHATRGEYRAMLFAMKQAVILVQRASAAYRETRSQSSTDDSLRRRGAEKDLEEEAKKLEEEEEEDEKESIGHKGNKEYEEQDGERRGNYFALSAVTRNPEAQREFILFFGSLIACFDNVLDVIRGCALQQDILGDELRDVLLLALQTLIHVLQGCILSVLALPNELWEHFRAERAHMLWVSLCVAGLLGRVAAVDYGRLCFNGTLRRSTDSLLGEIGELVEACIKRGGDSGNQRDKGTGKEKVGNHERSERPLFDTLTEGLRGILGDVHLSHRLALRLGVGMRQRTDLTAIITSLRAFAAAAARYQPAGVVIHRVWRVLCMEVSESKKPSGRKQKRLPSGETLATALRVPSIDELQLLLESFRDLENELKSVATARKTQRRSADFVVDWACENPQLMLDRVTEDLALLQGDQKRDVALGNKGDDGDESLLDMGVVTGESQVLLTTGTLGGMDAAILLQEEEEEGEVEGKTIETVPNDELIEALIRQCGRVQTSSAAFPIVDASLSIPQTNKVLGTHFNCVKTVFTRCTLTEIVALPHAELIFGSLYLFVRRRSPVPLEERRGLWLQLTQKWKREFLEPYSLRFEELQRELLLLVRRRRSSVRLGDGRAAANSVAPLFSSSGNVMAQIAKRDAIPVAFDVEISPHDDISGLLVEGKGTNSRGMRRCDYEQLLKQQRHEQQQKPSVPLGILFALLTDISRGPRGEVGLEDFARVLTTYIAREYFLLRQRMDGNAMNVMQFLQQPHQLGPRIYQRRRLPVSCAHASDVAGWFLTPADRQSVMTALSQISESVEMEAFNSAEHGVFEYMRSLCLYLHLLALTVQVFHRFHMHGESDARDSVRQQRQQQQQQKNNMVVVDLGRMWRRKGEMRRSGVSTVFRMQKHAWRNVNCKRICDKRIRIAST</sequence>
<gene>
    <name evidence="2" type="ORF">MOQ_010235</name>
</gene>
<proteinExistence type="predicted"/>
<dbReference type="EMBL" id="AHKC01022371">
    <property type="protein sequence ID" value="EKF26090.1"/>
    <property type="molecule type" value="Genomic_DNA"/>
</dbReference>
<feature type="region of interest" description="Disordered" evidence="1">
    <location>
        <begin position="40"/>
        <end position="59"/>
    </location>
</feature>
<feature type="region of interest" description="Disordered" evidence="1">
    <location>
        <begin position="1523"/>
        <end position="1542"/>
    </location>
</feature>
<feature type="compositionally biased region" description="Basic and acidic residues" evidence="1">
    <location>
        <begin position="1361"/>
        <end position="1375"/>
    </location>
</feature>
<evidence type="ECO:0000313" key="3">
    <source>
        <dbReference type="Proteomes" id="UP000007350"/>
    </source>
</evidence>
<dbReference type="OrthoDB" id="273401at2759"/>
<accession>K2MG63</accession>
<protein>
    <submittedName>
        <fullName evidence="2">Uncharacterized protein</fullName>
    </submittedName>
</protein>
<feature type="region of interest" description="Disordered" evidence="1">
    <location>
        <begin position="1325"/>
        <end position="1375"/>
    </location>
</feature>
<feature type="compositionally biased region" description="Acidic residues" evidence="1">
    <location>
        <begin position="536"/>
        <end position="551"/>
    </location>
</feature>
<name>K2MG63_TRYCR</name>
<dbReference type="Proteomes" id="UP000007350">
    <property type="component" value="Unassembled WGS sequence"/>
</dbReference>
<comment type="caution">
    <text evidence="2">The sequence shown here is derived from an EMBL/GenBank/DDBJ whole genome shotgun (WGS) entry which is preliminary data.</text>
</comment>
<feature type="region of interest" description="Disordered" evidence="1">
    <location>
        <begin position="676"/>
        <end position="702"/>
    </location>
</feature>
<organism evidence="2 3">
    <name type="scientific">Trypanosoma cruzi marinkellei</name>
    <dbReference type="NCBI Taxonomy" id="85056"/>
    <lineage>
        <taxon>Eukaryota</taxon>
        <taxon>Discoba</taxon>
        <taxon>Euglenozoa</taxon>
        <taxon>Kinetoplastea</taxon>
        <taxon>Metakinetoplastina</taxon>
        <taxon>Trypanosomatida</taxon>
        <taxon>Trypanosomatidae</taxon>
        <taxon>Trypanosoma</taxon>
        <taxon>Schizotrypanum</taxon>
    </lineage>
</organism>
<feature type="region of interest" description="Disordered" evidence="1">
    <location>
        <begin position="529"/>
        <end position="563"/>
    </location>
</feature>
<evidence type="ECO:0000313" key="2">
    <source>
        <dbReference type="EMBL" id="EKF26090.1"/>
    </source>
</evidence>